<feature type="domain" description="RNA polymerase Rpb2" evidence="8">
    <location>
        <begin position="334"/>
        <end position="369"/>
    </location>
</feature>
<evidence type="ECO:0000259" key="8">
    <source>
        <dbReference type="Pfam" id="PF04560"/>
    </source>
</evidence>
<dbReference type="Pfam" id="PF04560">
    <property type="entry name" value="RNA_pol_Rpb2_7"/>
    <property type="match status" value="1"/>
</dbReference>
<keyword evidence="4" id="KW-0808">Transferase</keyword>
<evidence type="ECO:0000256" key="2">
    <source>
        <dbReference type="ARBA" id="ARBA00012418"/>
    </source>
</evidence>
<protein>
    <recommendedName>
        <fullName evidence="2">DNA-directed RNA polymerase</fullName>
        <ecNumber evidence="2">2.7.7.6</ecNumber>
    </recommendedName>
</protein>
<dbReference type="GO" id="GO:0003899">
    <property type="term" value="F:DNA-directed RNA polymerase activity"/>
    <property type="evidence" value="ECO:0007669"/>
    <property type="project" value="UniProtKB-EC"/>
</dbReference>
<dbReference type="Gene3D" id="2.40.270.10">
    <property type="entry name" value="DNA-directed RNA polymerase, subunit 2, domain 6"/>
    <property type="match status" value="2"/>
</dbReference>
<evidence type="ECO:0000256" key="5">
    <source>
        <dbReference type="ARBA" id="ARBA00022695"/>
    </source>
</evidence>
<feature type="domain" description="DNA-directed RNA polymerase subunit 2 hybrid-binding" evidence="7">
    <location>
        <begin position="89"/>
        <end position="205"/>
    </location>
</feature>
<dbReference type="Pfam" id="PF00562">
    <property type="entry name" value="RNA_pol_Rpb2_6"/>
    <property type="match status" value="2"/>
</dbReference>
<evidence type="ECO:0000256" key="4">
    <source>
        <dbReference type="ARBA" id="ARBA00022679"/>
    </source>
</evidence>
<accession>A0A9N9C645</accession>
<name>A0A9N9C645_FUNMO</name>
<keyword evidence="6" id="KW-0804">Transcription</keyword>
<evidence type="ECO:0000259" key="7">
    <source>
        <dbReference type="Pfam" id="PF00562"/>
    </source>
</evidence>
<dbReference type="InterPro" id="IPR007120">
    <property type="entry name" value="DNA-dir_RNAP_su2_dom"/>
</dbReference>
<keyword evidence="10" id="KW-1185">Reference proteome</keyword>
<feature type="domain" description="DNA-directed RNA polymerase subunit 2 hybrid-binding" evidence="7">
    <location>
        <begin position="221"/>
        <end position="332"/>
    </location>
</feature>
<dbReference type="EC" id="2.7.7.6" evidence="2"/>
<organism evidence="9 10">
    <name type="scientific">Funneliformis mosseae</name>
    <name type="common">Endomycorrhizal fungus</name>
    <name type="synonym">Glomus mosseae</name>
    <dbReference type="NCBI Taxonomy" id="27381"/>
    <lineage>
        <taxon>Eukaryota</taxon>
        <taxon>Fungi</taxon>
        <taxon>Fungi incertae sedis</taxon>
        <taxon>Mucoromycota</taxon>
        <taxon>Glomeromycotina</taxon>
        <taxon>Glomeromycetes</taxon>
        <taxon>Glomerales</taxon>
        <taxon>Glomeraceae</taxon>
        <taxon>Funneliformis</taxon>
    </lineage>
</organism>
<dbReference type="GO" id="GO:0000428">
    <property type="term" value="C:DNA-directed RNA polymerase complex"/>
    <property type="evidence" value="ECO:0007669"/>
    <property type="project" value="UniProtKB-KW"/>
</dbReference>
<comment type="similarity">
    <text evidence="1">Belongs to the RNA polymerase beta chain family.</text>
</comment>
<dbReference type="Proteomes" id="UP000789375">
    <property type="component" value="Unassembled WGS sequence"/>
</dbReference>
<feature type="non-terminal residue" evidence="9">
    <location>
        <position position="369"/>
    </location>
</feature>
<dbReference type="InterPro" id="IPR007641">
    <property type="entry name" value="RNA_pol_Rpb2_7"/>
</dbReference>
<evidence type="ECO:0000313" key="10">
    <source>
        <dbReference type="Proteomes" id="UP000789375"/>
    </source>
</evidence>
<evidence type="ECO:0000313" key="9">
    <source>
        <dbReference type="EMBL" id="CAG8589046.1"/>
    </source>
</evidence>
<dbReference type="PANTHER" id="PTHR20856">
    <property type="entry name" value="DNA-DIRECTED RNA POLYMERASE I SUBUNIT 2"/>
    <property type="match status" value="1"/>
</dbReference>
<dbReference type="GO" id="GO:0032549">
    <property type="term" value="F:ribonucleoside binding"/>
    <property type="evidence" value="ECO:0007669"/>
    <property type="project" value="InterPro"/>
</dbReference>
<sequence>MCRPLFVVEDRHLILTSDTLSKLKLEIAQEEEQSLLEALSRLYNLRKLEGLRPRRKRRSVHERLINLPTYPNKWTHCEIHPSMILEAACNHKSYGILQFRELPAGINVIVVLCYGGYNQEDSLIINQSSFDRGLFRSFTYRRYLDQEKKWYRRFEHGRYNQAKSLYEPWIKRGNYEKLDDYGIVPCGVRVRGNDILIGKVSTLSPEDDCLANEKNLIYYHNPHVIPSRLTIGDLIECLMGKLSVFSGSEGDATAFLEFTVESISRKLGSFGFHRRGLEVMYNGHTGSKLAAQIFIGPTNYQRLKHMVQNKIHSRGRGPVNILTRQPVEGRSREGGLRFGEMERYCMISHGTALFLKERLNDVADAYKIH</sequence>
<dbReference type="Gene3D" id="3.90.1800.10">
    <property type="entry name" value="RNA polymerase alpha subunit dimerisation domain"/>
    <property type="match status" value="1"/>
</dbReference>
<comment type="caution">
    <text evidence="9">The sequence shown here is derived from an EMBL/GenBank/DDBJ whole genome shotgun (WGS) entry which is preliminary data.</text>
</comment>
<dbReference type="SUPFAM" id="SSF64484">
    <property type="entry name" value="beta and beta-prime subunits of DNA dependent RNA-polymerase"/>
    <property type="match status" value="1"/>
</dbReference>
<keyword evidence="3" id="KW-0240">DNA-directed RNA polymerase</keyword>
<proteinExistence type="inferred from homology"/>
<reference evidence="9" key="1">
    <citation type="submission" date="2021-06" db="EMBL/GenBank/DDBJ databases">
        <authorList>
            <person name="Kallberg Y."/>
            <person name="Tangrot J."/>
            <person name="Rosling A."/>
        </authorList>
    </citation>
    <scope>NUCLEOTIDE SEQUENCE</scope>
    <source>
        <strain evidence="9">87-6 pot B 2015</strain>
    </source>
</reference>
<dbReference type="GO" id="GO:0003677">
    <property type="term" value="F:DNA binding"/>
    <property type="evidence" value="ECO:0007669"/>
    <property type="project" value="InterPro"/>
</dbReference>
<dbReference type="InterPro" id="IPR037033">
    <property type="entry name" value="DNA-dir_RNAP_su2_hyb_sf"/>
</dbReference>
<dbReference type="GO" id="GO:0006351">
    <property type="term" value="P:DNA-templated transcription"/>
    <property type="evidence" value="ECO:0007669"/>
    <property type="project" value="InterPro"/>
</dbReference>
<evidence type="ECO:0000256" key="3">
    <source>
        <dbReference type="ARBA" id="ARBA00022478"/>
    </source>
</evidence>
<dbReference type="AlphaFoldDB" id="A0A9N9C645"/>
<evidence type="ECO:0000256" key="6">
    <source>
        <dbReference type="ARBA" id="ARBA00023163"/>
    </source>
</evidence>
<gene>
    <name evidence="9" type="ORF">FMOSSE_LOCUS8341</name>
</gene>
<dbReference type="InterPro" id="IPR015712">
    <property type="entry name" value="DNA-dir_RNA_pol_su2"/>
</dbReference>
<evidence type="ECO:0000256" key="1">
    <source>
        <dbReference type="ARBA" id="ARBA00006835"/>
    </source>
</evidence>
<dbReference type="EMBL" id="CAJVPP010002144">
    <property type="protein sequence ID" value="CAG8589046.1"/>
    <property type="molecule type" value="Genomic_DNA"/>
</dbReference>
<keyword evidence="5" id="KW-0548">Nucleotidyltransferase</keyword>